<protein>
    <submittedName>
        <fullName evidence="5">Outer membrane protein, OMP85 family</fullName>
    </submittedName>
</protein>
<proteinExistence type="predicted"/>
<dbReference type="EMBL" id="AQHR01000011">
    <property type="protein sequence ID" value="EON79201.1"/>
    <property type="molecule type" value="Genomic_DNA"/>
</dbReference>
<dbReference type="InterPro" id="IPR000184">
    <property type="entry name" value="Bac_surfAg_D15"/>
</dbReference>
<comment type="caution">
    <text evidence="5">The sequence shown here is derived from an EMBL/GenBank/DDBJ whole genome shotgun (WGS) entry which is preliminary data.</text>
</comment>
<reference evidence="5 6" key="1">
    <citation type="submission" date="2013-02" db="EMBL/GenBank/DDBJ databases">
        <title>A novel strain isolated from Lonar lake, Maharashtra, India.</title>
        <authorList>
            <person name="Singh A."/>
        </authorList>
    </citation>
    <scope>NUCLEOTIDE SEQUENCE [LARGE SCALE GENOMIC DNA]</scope>
    <source>
        <strain evidence="5 6">AK24</strain>
    </source>
</reference>
<dbReference type="Proteomes" id="UP000013909">
    <property type="component" value="Unassembled WGS sequence"/>
</dbReference>
<evidence type="ECO:0000256" key="2">
    <source>
        <dbReference type="ARBA" id="ARBA00023136"/>
    </source>
</evidence>
<evidence type="ECO:0000256" key="3">
    <source>
        <dbReference type="SAM" id="SignalP"/>
    </source>
</evidence>
<name>R7ZYM1_9BACT</name>
<dbReference type="RefSeq" id="WP_010852462.1">
    <property type="nucleotide sequence ID" value="NZ_AQHR01000011.1"/>
</dbReference>
<dbReference type="STRING" id="1232681.ADIS_0310"/>
<dbReference type="OrthoDB" id="9771071at2"/>
<organism evidence="5 6">
    <name type="scientific">Lunatimonas lonarensis</name>
    <dbReference type="NCBI Taxonomy" id="1232681"/>
    <lineage>
        <taxon>Bacteria</taxon>
        <taxon>Pseudomonadati</taxon>
        <taxon>Bacteroidota</taxon>
        <taxon>Cytophagia</taxon>
        <taxon>Cytophagales</taxon>
        <taxon>Cyclobacteriaceae</taxon>
    </lineage>
</organism>
<gene>
    <name evidence="5" type="ORF">ADIS_0310</name>
</gene>
<evidence type="ECO:0000313" key="6">
    <source>
        <dbReference type="Proteomes" id="UP000013909"/>
    </source>
</evidence>
<keyword evidence="6" id="KW-1185">Reference proteome</keyword>
<evidence type="ECO:0000313" key="5">
    <source>
        <dbReference type="EMBL" id="EON79201.1"/>
    </source>
</evidence>
<dbReference type="AlphaFoldDB" id="R7ZYM1"/>
<evidence type="ECO:0000259" key="4">
    <source>
        <dbReference type="Pfam" id="PF01103"/>
    </source>
</evidence>
<evidence type="ECO:0000256" key="1">
    <source>
        <dbReference type="ARBA" id="ARBA00004370"/>
    </source>
</evidence>
<feature type="signal peptide" evidence="3">
    <location>
        <begin position="1"/>
        <end position="20"/>
    </location>
</feature>
<keyword evidence="2" id="KW-0472">Membrane</keyword>
<feature type="chain" id="PRO_5004451217" evidence="3">
    <location>
        <begin position="21"/>
        <end position="378"/>
    </location>
</feature>
<dbReference type="Pfam" id="PF01103">
    <property type="entry name" value="Omp85"/>
    <property type="match status" value="1"/>
</dbReference>
<dbReference type="Gene3D" id="2.40.160.50">
    <property type="entry name" value="membrane protein fhac: a member of the omp85/tpsb transporter family"/>
    <property type="match status" value="1"/>
</dbReference>
<accession>R7ZYM1</accession>
<dbReference type="GO" id="GO:0019867">
    <property type="term" value="C:outer membrane"/>
    <property type="evidence" value="ECO:0007669"/>
    <property type="project" value="InterPro"/>
</dbReference>
<keyword evidence="3" id="KW-0732">Signal</keyword>
<comment type="subcellular location">
    <subcellularLocation>
        <location evidence="1">Membrane</location>
    </subcellularLocation>
</comment>
<dbReference type="PATRIC" id="fig|1288963.3.peg.311"/>
<sequence>MRLFLSLSILMLCVVEPSQAQQLRGVKNYLNSFIRDTADISKPQFLVYPTLGYSPETNTEIGLSGLLLYYHDRDTTNRLSEITARTFYTLEKQYGAFLEHALYSDRNQWFLLGNIRYQSFPVSFYGVGISTSLSDEQTVSAQQLLIRERILRKVKGNFYAGINLDYNLTTDVGFSNPQPQPEPPRLYGKDGFQNLGLGLGLVLDTRHNVLNVRDGYFAELALINSTAALLSDYDFQYINVDTRYFETVRKNQVLALQLVGQFSWGEVAFNQLPQIGGPFLMRGYYQGRFRDRHLLATQMEYRFLPLPIGFTDRIGTVAFASAGTVYSDISAVEFRHLKGAAGAGLRFLLFPKKDIYLRADYAITREGNGFYVYIGEAF</sequence>
<feature type="domain" description="Bacterial surface antigen (D15)" evidence="4">
    <location>
        <begin position="131"/>
        <end position="378"/>
    </location>
</feature>